<name>A0A8E4EQ47_9XANT</name>
<protein>
    <recommendedName>
        <fullName evidence="1">GTPase-associated system helical domain-containing protein</fullName>
    </recommendedName>
</protein>
<dbReference type="KEGG" id="xeu:XSP_002679"/>
<dbReference type="InterPro" id="IPR045523">
    <property type="entry name" value="GASH"/>
</dbReference>
<organism evidence="3 4">
    <name type="scientific">Xanthomonas euroxanthea</name>
    <dbReference type="NCBI Taxonomy" id="2259622"/>
    <lineage>
        <taxon>Bacteria</taxon>
        <taxon>Pseudomonadati</taxon>
        <taxon>Pseudomonadota</taxon>
        <taxon>Gammaproteobacteria</taxon>
        <taxon>Lysobacterales</taxon>
        <taxon>Lysobacteraceae</taxon>
        <taxon>Xanthomonas</taxon>
    </lineage>
</organism>
<reference evidence="3 4" key="1">
    <citation type="submission" date="2020-07" db="EMBL/GenBank/DDBJ databases">
        <authorList>
            <person name="Teixeira M."/>
        </authorList>
    </citation>
    <scope>NUCLEOTIDE SEQUENCE [LARGE SCALE GENOMIC DNA]</scope>
    <source>
        <strain evidence="3">1</strain>
        <strain evidence="2">Xanthomonas sp. CPBF 367</strain>
    </source>
</reference>
<evidence type="ECO:0000313" key="2">
    <source>
        <dbReference type="EMBL" id="CAD0331954.1"/>
    </source>
</evidence>
<feature type="domain" description="GTPase-associated system helical" evidence="1">
    <location>
        <begin position="185"/>
        <end position="372"/>
    </location>
</feature>
<dbReference type="RefSeq" id="WP_119131287.1">
    <property type="nucleotide sequence ID" value="NZ_LR861803.1"/>
</dbReference>
<accession>A0A8E4EQ47</accession>
<dbReference type="Pfam" id="PF19994">
    <property type="entry name" value="GASH"/>
    <property type="match status" value="1"/>
</dbReference>
<dbReference type="EMBL" id="LR824641">
    <property type="protein sequence ID" value="CAD0331954.1"/>
    <property type="molecule type" value="Genomic_DNA"/>
</dbReference>
<evidence type="ECO:0000259" key="1">
    <source>
        <dbReference type="Pfam" id="PF19994"/>
    </source>
</evidence>
<dbReference type="Proteomes" id="UP000515493">
    <property type="component" value="Chromosome"/>
</dbReference>
<evidence type="ECO:0000313" key="3">
    <source>
        <dbReference type="EMBL" id="CAD1793560.1"/>
    </source>
</evidence>
<dbReference type="AlphaFoldDB" id="A0A8E4EQ47"/>
<gene>
    <name evidence="3" type="ORF">XSP_002679</name>
</gene>
<dbReference type="GeneID" id="79389982"/>
<proteinExistence type="predicted"/>
<dbReference type="EMBL" id="LR861803">
    <property type="protein sequence ID" value="CAD1793560.1"/>
    <property type="molecule type" value="Genomic_DNA"/>
</dbReference>
<sequence>MTDWSNSSTRENDRLGAKLNMHADFPKLYSEISTDGAQRVLRWSTIEAIAKKWTSAKTEMLVRLAFGTKSPPGGHQDDELAVALAEFQKAFSDADPSMEKGDRQDQILAAGVLLQYLVSNSKVALAVATTACGGVRKPALPVDLVTLAENTISRLGASRRMRPDLSNIDITAPEFAFEPDFSNVQHNVPSTYKDVFDHFTETVGEALADLVGKFNKSIESLVDAGKKADEELDLLSWVLGQRSLLPKHAFAAIPVIEKPLVFARDLASLTTISPGPNSMPALLSRAGLKATGQTKIADAVNAVSDDWTSAALKALKPSPVTSPVHFALLRRQETGAGEGWHAGWTAITGINGAATMSPIALAEQFYREILWLR</sequence>
<evidence type="ECO:0000313" key="4">
    <source>
        <dbReference type="Proteomes" id="UP000515493"/>
    </source>
</evidence>